<evidence type="ECO:0000313" key="2">
    <source>
        <dbReference type="RefSeq" id="XP_006822170.1"/>
    </source>
</evidence>
<dbReference type="GeneID" id="102807237"/>
<dbReference type="Proteomes" id="UP000694865">
    <property type="component" value="Unplaced"/>
</dbReference>
<organism evidence="1 2">
    <name type="scientific">Saccoglossus kowalevskii</name>
    <name type="common">Acorn worm</name>
    <dbReference type="NCBI Taxonomy" id="10224"/>
    <lineage>
        <taxon>Eukaryota</taxon>
        <taxon>Metazoa</taxon>
        <taxon>Hemichordata</taxon>
        <taxon>Enteropneusta</taxon>
        <taxon>Harrimaniidae</taxon>
        <taxon>Saccoglossus</taxon>
    </lineage>
</organism>
<reference evidence="2" key="1">
    <citation type="submission" date="2025-08" db="UniProtKB">
        <authorList>
            <consortium name="RefSeq"/>
        </authorList>
    </citation>
    <scope>IDENTIFICATION</scope>
    <source>
        <tissue evidence="2">Testes</tissue>
    </source>
</reference>
<keyword evidence="1" id="KW-1185">Reference proteome</keyword>
<dbReference type="RefSeq" id="XP_006822170.1">
    <property type="nucleotide sequence ID" value="XM_006822107.1"/>
</dbReference>
<sequence length="107" mass="12383">MSDLAVLSEQHAHNARTLKVDSPDLEVPQLFAEIYDIQEQRNECCDDVLLKCKGVTLNTSFDKLPVELKEYLRQKHERAKKSNSVKKEMRHLKHCLSYSPDFSPPKT</sequence>
<gene>
    <name evidence="2" type="primary">LOC102807237</name>
</gene>
<protein>
    <submittedName>
        <fullName evidence="2">Uncharacterized protein LOC102807237</fullName>
    </submittedName>
</protein>
<proteinExistence type="predicted"/>
<accession>A0ABM0MQ79</accession>
<name>A0ABM0MQ79_SACKO</name>
<evidence type="ECO:0000313" key="1">
    <source>
        <dbReference type="Proteomes" id="UP000694865"/>
    </source>
</evidence>